<dbReference type="EMBL" id="JAEKJA010000018">
    <property type="protein sequence ID" value="MBJ3777598.1"/>
    <property type="molecule type" value="Genomic_DNA"/>
</dbReference>
<dbReference type="PRINTS" id="PR00778">
    <property type="entry name" value="HTHARSR"/>
</dbReference>
<dbReference type="InterPro" id="IPR036388">
    <property type="entry name" value="WH-like_DNA-bd_sf"/>
</dbReference>
<dbReference type="InterPro" id="IPR011991">
    <property type="entry name" value="ArsR-like_HTH"/>
</dbReference>
<evidence type="ECO:0000313" key="6">
    <source>
        <dbReference type="Proteomes" id="UP000609531"/>
    </source>
</evidence>
<dbReference type="Gene3D" id="1.10.10.10">
    <property type="entry name" value="Winged helix-like DNA-binding domain superfamily/Winged helix DNA-binding domain"/>
    <property type="match status" value="1"/>
</dbReference>
<dbReference type="InterPro" id="IPR001845">
    <property type="entry name" value="HTH_ArsR_DNA-bd_dom"/>
</dbReference>
<gene>
    <name evidence="5" type="ORF">JCR33_17970</name>
</gene>
<comment type="caution">
    <text evidence="5">The sequence shown here is derived from an EMBL/GenBank/DDBJ whole genome shotgun (WGS) entry which is preliminary data.</text>
</comment>
<protein>
    <submittedName>
        <fullName evidence="5">Helix-turn-helix transcriptional regulator</fullName>
    </submittedName>
</protein>
<dbReference type="PANTHER" id="PTHR33154">
    <property type="entry name" value="TRANSCRIPTIONAL REGULATOR, ARSR FAMILY"/>
    <property type="match status" value="1"/>
</dbReference>
<dbReference type="PANTHER" id="PTHR33154:SF28">
    <property type="entry name" value="HTH-TYPE TRANSCRIPTIONAL REGULATOR YGAV-RELATED"/>
    <property type="match status" value="1"/>
</dbReference>
<dbReference type="InterPro" id="IPR051081">
    <property type="entry name" value="HTH_MetalResp_TranReg"/>
</dbReference>
<evidence type="ECO:0000256" key="1">
    <source>
        <dbReference type="ARBA" id="ARBA00023015"/>
    </source>
</evidence>
<dbReference type="GO" id="GO:0003677">
    <property type="term" value="F:DNA binding"/>
    <property type="evidence" value="ECO:0007669"/>
    <property type="project" value="UniProtKB-KW"/>
</dbReference>
<name>A0A934MHF4_9HYPH</name>
<sequence>MTSLEASAALGERAEWVADRLRLLANASRLLILCRLTEGEASVGVLQGAVGLSQSALSQHLARLREAGIVATRREAQTIHYRIADDETRLLMTALYTAFCHPPAEAG</sequence>
<dbReference type="Proteomes" id="UP000609531">
    <property type="component" value="Unassembled WGS sequence"/>
</dbReference>
<accession>A0A934MHF4</accession>
<dbReference type="CDD" id="cd00090">
    <property type="entry name" value="HTH_ARSR"/>
    <property type="match status" value="1"/>
</dbReference>
<evidence type="ECO:0000313" key="5">
    <source>
        <dbReference type="EMBL" id="MBJ3777598.1"/>
    </source>
</evidence>
<reference evidence="5" key="1">
    <citation type="submission" date="2020-12" db="EMBL/GenBank/DDBJ databases">
        <title>Bacterial taxonomy.</title>
        <authorList>
            <person name="Pan X."/>
        </authorList>
    </citation>
    <scope>NUCLEOTIDE SEQUENCE</scope>
    <source>
        <strain evidence="5">B2012</strain>
    </source>
</reference>
<dbReference type="GO" id="GO:0003700">
    <property type="term" value="F:DNA-binding transcription factor activity"/>
    <property type="evidence" value="ECO:0007669"/>
    <property type="project" value="InterPro"/>
</dbReference>
<dbReference type="NCBIfam" id="NF033788">
    <property type="entry name" value="HTH_metalloreg"/>
    <property type="match status" value="1"/>
</dbReference>
<keyword evidence="2" id="KW-0238">DNA-binding</keyword>
<dbReference type="SMART" id="SM00418">
    <property type="entry name" value="HTH_ARSR"/>
    <property type="match status" value="1"/>
</dbReference>
<evidence type="ECO:0000259" key="4">
    <source>
        <dbReference type="PROSITE" id="PS50987"/>
    </source>
</evidence>
<keyword evidence="1" id="KW-0805">Transcription regulation</keyword>
<dbReference type="PROSITE" id="PS50987">
    <property type="entry name" value="HTH_ARSR_2"/>
    <property type="match status" value="1"/>
</dbReference>
<dbReference type="RefSeq" id="WP_198883503.1">
    <property type="nucleotide sequence ID" value="NZ_JAEKJA010000018.1"/>
</dbReference>
<feature type="domain" description="HTH arsR-type" evidence="4">
    <location>
        <begin position="9"/>
        <end position="103"/>
    </location>
</feature>
<dbReference type="SUPFAM" id="SSF46785">
    <property type="entry name" value="Winged helix' DNA-binding domain"/>
    <property type="match status" value="1"/>
</dbReference>
<dbReference type="InterPro" id="IPR036390">
    <property type="entry name" value="WH_DNA-bd_sf"/>
</dbReference>
<keyword evidence="6" id="KW-1185">Reference proteome</keyword>
<evidence type="ECO:0000256" key="3">
    <source>
        <dbReference type="ARBA" id="ARBA00023163"/>
    </source>
</evidence>
<keyword evidence="3" id="KW-0804">Transcription</keyword>
<evidence type="ECO:0000256" key="2">
    <source>
        <dbReference type="ARBA" id="ARBA00023125"/>
    </source>
</evidence>
<dbReference type="AlphaFoldDB" id="A0A934MHF4"/>
<dbReference type="Pfam" id="PF01022">
    <property type="entry name" value="HTH_5"/>
    <property type="match status" value="1"/>
</dbReference>
<organism evidence="5 6">
    <name type="scientific">Acuticoccus mangrovi</name>
    <dbReference type="NCBI Taxonomy" id="2796142"/>
    <lineage>
        <taxon>Bacteria</taxon>
        <taxon>Pseudomonadati</taxon>
        <taxon>Pseudomonadota</taxon>
        <taxon>Alphaproteobacteria</taxon>
        <taxon>Hyphomicrobiales</taxon>
        <taxon>Amorphaceae</taxon>
        <taxon>Acuticoccus</taxon>
    </lineage>
</organism>
<proteinExistence type="predicted"/>